<dbReference type="InterPro" id="IPR051932">
    <property type="entry name" value="Bact_StressResp_Reg"/>
</dbReference>
<feature type="coiled-coil region" evidence="2">
    <location>
        <begin position="7"/>
        <end position="41"/>
    </location>
</feature>
<dbReference type="Gene3D" id="3.30.750.24">
    <property type="entry name" value="STAS domain"/>
    <property type="match status" value="1"/>
</dbReference>
<keyword evidence="5" id="KW-1185">Reference proteome</keyword>
<feature type="domain" description="STAS" evidence="3">
    <location>
        <begin position="305"/>
        <end position="416"/>
    </location>
</feature>
<reference evidence="4 5" key="1">
    <citation type="submission" date="2021-04" db="EMBL/GenBank/DDBJ databases">
        <title>Genome analysis of Polyangium sp.</title>
        <authorList>
            <person name="Li Y."/>
            <person name="Wang J."/>
        </authorList>
    </citation>
    <scope>NUCLEOTIDE SEQUENCE [LARGE SCALE GENOMIC DNA]</scope>
    <source>
        <strain evidence="4 5">SDU14</strain>
    </source>
</reference>
<dbReference type="AlphaFoldDB" id="A0A9X4AVI0"/>
<dbReference type="PROSITE" id="PS50801">
    <property type="entry name" value="STAS"/>
    <property type="match status" value="1"/>
</dbReference>
<proteinExistence type="predicted"/>
<organism evidence="4 5">
    <name type="scientific">Polyangium jinanense</name>
    <dbReference type="NCBI Taxonomy" id="2829994"/>
    <lineage>
        <taxon>Bacteria</taxon>
        <taxon>Pseudomonadati</taxon>
        <taxon>Myxococcota</taxon>
        <taxon>Polyangia</taxon>
        <taxon>Polyangiales</taxon>
        <taxon>Polyangiaceae</taxon>
        <taxon>Polyangium</taxon>
    </lineage>
</organism>
<protein>
    <submittedName>
        <fullName evidence="4">PAS domain-containing protein</fullName>
    </submittedName>
</protein>
<dbReference type="Pfam" id="PF08448">
    <property type="entry name" value="PAS_4"/>
    <property type="match status" value="1"/>
</dbReference>
<dbReference type="InterPro" id="IPR036513">
    <property type="entry name" value="STAS_dom_sf"/>
</dbReference>
<dbReference type="InterPro" id="IPR035965">
    <property type="entry name" value="PAS-like_dom_sf"/>
</dbReference>
<dbReference type="RefSeq" id="WP_272425466.1">
    <property type="nucleotide sequence ID" value="NZ_JAGTJJ010000037.1"/>
</dbReference>
<keyword evidence="2" id="KW-0175">Coiled coil</keyword>
<dbReference type="CDD" id="cd07041">
    <property type="entry name" value="STAS_RsbR_RsbS_like"/>
    <property type="match status" value="1"/>
</dbReference>
<dbReference type="CDD" id="cd00130">
    <property type="entry name" value="PAS"/>
    <property type="match status" value="1"/>
</dbReference>
<evidence type="ECO:0000313" key="4">
    <source>
        <dbReference type="EMBL" id="MDC3986288.1"/>
    </source>
</evidence>
<sequence length="421" mass="45825">MTVDDAVRELRIENEALRQRVARLEQERDEARQALSAHRKDVTTVDALFRALPDLFFRLDKDGIIIDYRARAADDLYVPPEVFLGKRMSDLLPADVGAYLERVMLDALDSGKVKQAEYSLPMGPAVEWYEARIVPLDAEEIVMLVRQTTEDHLNREALQRRRVELEDSLRSVRLFRALADHAPSAIAVSRTGGEPIYANDACRALFGVGSDEAGIDVTAFVAEGPVAEAVRRGHEVRGAIGAFRRTDGSMFQGHLTAFALHEEDGPSHEAFIIADVTATLAAEEERRALAEQVIAAQNEALRALSTPLVPIARRVVAVPLIGSVNAERAERLLEVLLDGVAQRGASVVLLDVTGVPEVDPEAADAITRAARAVGLLGAELVLTGVGREVARTLIELGSDLRGIVTLGSLEQGIAYGIRKTR</sequence>
<gene>
    <name evidence="4" type="ORF">KEG57_37765</name>
</gene>
<dbReference type="Proteomes" id="UP001151081">
    <property type="component" value="Unassembled WGS sequence"/>
</dbReference>
<dbReference type="InterPro" id="IPR013656">
    <property type="entry name" value="PAS_4"/>
</dbReference>
<dbReference type="EMBL" id="JAGTJJ010000037">
    <property type="protein sequence ID" value="MDC3986288.1"/>
    <property type="molecule type" value="Genomic_DNA"/>
</dbReference>
<dbReference type="Pfam" id="PF01740">
    <property type="entry name" value="STAS"/>
    <property type="match status" value="1"/>
</dbReference>
<keyword evidence="1" id="KW-0597">Phosphoprotein</keyword>
<dbReference type="InterPro" id="IPR002645">
    <property type="entry name" value="STAS_dom"/>
</dbReference>
<dbReference type="SUPFAM" id="SSF52091">
    <property type="entry name" value="SpoIIaa-like"/>
    <property type="match status" value="1"/>
</dbReference>
<evidence type="ECO:0000256" key="1">
    <source>
        <dbReference type="ARBA" id="ARBA00022553"/>
    </source>
</evidence>
<dbReference type="Gene3D" id="3.30.450.20">
    <property type="entry name" value="PAS domain"/>
    <property type="match status" value="2"/>
</dbReference>
<name>A0A9X4AVI0_9BACT</name>
<dbReference type="NCBIfam" id="TIGR00229">
    <property type="entry name" value="sensory_box"/>
    <property type="match status" value="1"/>
</dbReference>
<comment type="caution">
    <text evidence="4">The sequence shown here is derived from an EMBL/GenBank/DDBJ whole genome shotgun (WGS) entry which is preliminary data.</text>
</comment>
<dbReference type="PANTHER" id="PTHR33745">
    <property type="entry name" value="RSBT ANTAGONIST PROTEIN RSBS-RELATED"/>
    <property type="match status" value="1"/>
</dbReference>
<dbReference type="Pfam" id="PF13188">
    <property type="entry name" value="PAS_8"/>
    <property type="match status" value="1"/>
</dbReference>
<dbReference type="SUPFAM" id="SSF55785">
    <property type="entry name" value="PYP-like sensor domain (PAS domain)"/>
    <property type="match status" value="2"/>
</dbReference>
<accession>A0A9X4AVI0</accession>
<evidence type="ECO:0000313" key="5">
    <source>
        <dbReference type="Proteomes" id="UP001151081"/>
    </source>
</evidence>
<dbReference type="PANTHER" id="PTHR33745:SF3">
    <property type="entry name" value="RSBT CO-ANTAGONIST PROTEIN RSBRC"/>
    <property type="match status" value="1"/>
</dbReference>
<evidence type="ECO:0000259" key="3">
    <source>
        <dbReference type="PROSITE" id="PS50801"/>
    </source>
</evidence>
<dbReference type="SMART" id="SM00091">
    <property type="entry name" value="PAS"/>
    <property type="match status" value="2"/>
</dbReference>
<dbReference type="InterPro" id="IPR000014">
    <property type="entry name" value="PAS"/>
</dbReference>
<evidence type="ECO:0000256" key="2">
    <source>
        <dbReference type="SAM" id="Coils"/>
    </source>
</evidence>